<evidence type="ECO:0000313" key="5">
    <source>
        <dbReference type="Proteomes" id="UP001281761"/>
    </source>
</evidence>
<feature type="compositionally biased region" description="Basic residues" evidence="1">
    <location>
        <begin position="728"/>
        <end position="737"/>
    </location>
</feature>
<dbReference type="Proteomes" id="UP001281761">
    <property type="component" value="Unassembled WGS sequence"/>
</dbReference>
<keyword evidence="2" id="KW-0472">Membrane</keyword>
<feature type="compositionally biased region" description="Low complexity" evidence="1">
    <location>
        <begin position="1033"/>
        <end position="1043"/>
    </location>
</feature>
<feature type="transmembrane region" description="Helical" evidence="2">
    <location>
        <begin position="329"/>
        <end position="353"/>
    </location>
</feature>
<gene>
    <name evidence="4" type="ORF">BLNAU_174</name>
</gene>
<feature type="transmembrane region" description="Helical" evidence="2">
    <location>
        <begin position="444"/>
        <end position="463"/>
    </location>
</feature>
<evidence type="ECO:0000313" key="4">
    <source>
        <dbReference type="EMBL" id="KAK2964873.1"/>
    </source>
</evidence>
<feature type="signal peptide" evidence="3">
    <location>
        <begin position="1"/>
        <end position="23"/>
    </location>
</feature>
<feature type="transmembrane region" description="Helical" evidence="2">
    <location>
        <begin position="166"/>
        <end position="187"/>
    </location>
</feature>
<keyword evidence="3" id="KW-0732">Signal</keyword>
<keyword evidence="5" id="KW-1185">Reference proteome</keyword>
<feature type="compositionally biased region" description="Basic residues" evidence="1">
    <location>
        <begin position="1047"/>
        <end position="1059"/>
    </location>
</feature>
<comment type="caution">
    <text evidence="4">The sequence shown here is derived from an EMBL/GenBank/DDBJ whole genome shotgun (WGS) entry which is preliminary data.</text>
</comment>
<feature type="transmembrane region" description="Helical" evidence="2">
    <location>
        <begin position="475"/>
        <end position="500"/>
    </location>
</feature>
<feature type="transmembrane region" description="Helical" evidence="2">
    <location>
        <begin position="554"/>
        <end position="573"/>
    </location>
</feature>
<proteinExistence type="predicted"/>
<evidence type="ECO:0000256" key="1">
    <source>
        <dbReference type="SAM" id="MobiDB-lite"/>
    </source>
</evidence>
<feature type="transmembrane region" description="Helical" evidence="2">
    <location>
        <begin position="585"/>
        <end position="603"/>
    </location>
</feature>
<feature type="region of interest" description="Disordered" evidence="1">
    <location>
        <begin position="678"/>
        <end position="737"/>
    </location>
</feature>
<keyword evidence="2" id="KW-1133">Transmembrane helix</keyword>
<feature type="transmembrane region" description="Helical" evidence="2">
    <location>
        <begin position="411"/>
        <end position="432"/>
    </location>
</feature>
<evidence type="ECO:0000256" key="2">
    <source>
        <dbReference type="SAM" id="Phobius"/>
    </source>
</evidence>
<organism evidence="4 5">
    <name type="scientific">Blattamonas nauphoetae</name>
    <dbReference type="NCBI Taxonomy" id="2049346"/>
    <lineage>
        <taxon>Eukaryota</taxon>
        <taxon>Metamonada</taxon>
        <taxon>Preaxostyla</taxon>
        <taxon>Oxymonadida</taxon>
        <taxon>Blattamonas</taxon>
    </lineage>
</organism>
<name>A0ABQ9YM81_9EUKA</name>
<dbReference type="EMBL" id="JARBJD010000001">
    <property type="protein sequence ID" value="KAK2964873.1"/>
    <property type="molecule type" value="Genomic_DNA"/>
</dbReference>
<feature type="region of interest" description="Disordered" evidence="1">
    <location>
        <begin position="1026"/>
        <end position="1059"/>
    </location>
</feature>
<sequence>MQRSERSWIACFLFFAAAVLLSAVQQPERIADVPCDGTPHTHIVFPAQTFSVVNSLNMTDRNLETPLSISIVAKNPYENGTKSVKRVWNYSVDGQSTASYALNNYRAHKASVQCSGDSSQTLSFYHTRIFSSNALGWILILLAFFAASLIQAVYKTDLLLSKPYHMIITVLCAAFVGLLGLSIPRLFASVDLETTQQPFLSRLTTVCKAIPSTMFDAYRDFVEVMKHGVVERVLSKFSPSRLRTFQLTKERIFGILDAYPLAKTIIGYTLLAVSVLLFLFGGVWCRSAIFAAFWSWLVLFNKVAWLEYMNNLAAAVLSFCSSNIQSQTVGITLFVICFALWIFFVLMFLSAVFSKISLRPEDNPTFADGLLEAASHLPSFWVMCVMLFFQSIISIWVSAPTDQIGVTLPYLSVGAQGSSFLSTLYFTLKTLFSQNLMNTTSSPTFIMGLALLSTFRSLLPPILNMGKLPFVPDSMWTWTLQLVYIFIPLNFTPSASATFLKSVLGMTGTIIPRPAPIIPFTAPSGADTQLSFWSLSISIFMPKWVRENLHITNIHLPTPLLYFVLILIVFAAFSLRRPSRRTKSAVMSCVVILFVAIPTFAVFDMWKMEGSNVVDGVLYNTTVLSEEQKSLIANWTLIENEKYDVSGKLTKEEEAEIEEKVRKEFLDQKAVKEAQKTLLEAKDGQPDPGDATQVTLTPEEEEQLKKAINKSKNKSQRQRQSEAEKETKRRNKMGQKVKNIRLGVSRGMGEVTTFFGGGAKHVVYIANLVDAPKEEKAPAEKNGPEWYKFDDERMNVSPPEEIYNTIRLEMVVVLVALTVWIMFRCDLPRGPEIDSDDSFVSLMTPFERKERAQELQTKIEKRDEIDRQNARIPGVHSAISLFVWSLLIATLGISILEQNLSCIPSSLNIASWLSLAKNCVGLSVLFQMGLALAFHSKPTPVFGDKESLAQQKEKTGKVVYPSQPLQTNLFRFKWMPSFEEELLRQKTDKVPRERINYAEMLGVDKKKEKQKRDMENFFQENYPEEAAKERQLQEQAQQMQQSQVRTKGGKKSGRKDKKE</sequence>
<evidence type="ECO:0000256" key="3">
    <source>
        <dbReference type="SAM" id="SignalP"/>
    </source>
</evidence>
<reference evidence="4 5" key="1">
    <citation type="journal article" date="2022" name="bioRxiv">
        <title>Genomics of Preaxostyla Flagellates Illuminates Evolutionary Transitions and the Path Towards Mitochondrial Loss.</title>
        <authorList>
            <person name="Novak L.V.F."/>
            <person name="Treitli S.C."/>
            <person name="Pyrih J."/>
            <person name="Halakuc P."/>
            <person name="Pipaliya S.V."/>
            <person name="Vacek V."/>
            <person name="Brzon O."/>
            <person name="Soukal P."/>
            <person name="Eme L."/>
            <person name="Dacks J.B."/>
            <person name="Karnkowska A."/>
            <person name="Elias M."/>
            <person name="Hampl V."/>
        </authorList>
    </citation>
    <scope>NUCLEOTIDE SEQUENCE [LARGE SCALE GENOMIC DNA]</scope>
    <source>
        <strain evidence="4">NAU3</strain>
        <tissue evidence="4">Gut</tissue>
    </source>
</reference>
<feature type="chain" id="PRO_5046818604" evidence="3">
    <location>
        <begin position="24"/>
        <end position="1059"/>
    </location>
</feature>
<keyword evidence="2" id="KW-0812">Transmembrane</keyword>
<feature type="transmembrane region" description="Helical" evidence="2">
    <location>
        <begin position="265"/>
        <end position="284"/>
    </location>
</feature>
<feature type="transmembrane region" description="Helical" evidence="2">
    <location>
        <begin position="380"/>
        <end position="399"/>
    </location>
</feature>
<accession>A0ABQ9YM81</accession>
<feature type="compositionally biased region" description="Basic residues" evidence="1">
    <location>
        <begin position="707"/>
        <end position="717"/>
    </location>
</feature>
<feature type="transmembrane region" description="Helical" evidence="2">
    <location>
        <begin position="134"/>
        <end position="154"/>
    </location>
</feature>
<protein>
    <submittedName>
        <fullName evidence="4">Uncharacterized protein</fullName>
    </submittedName>
</protein>